<evidence type="ECO:0000256" key="3">
    <source>
        <dbReference type="ARBA" id="ARBA00022989"/>
    </source>
</evidence>
<dbReference type="PANTHER" id="PTHR37422:SF13">
    <property type="entry name" value="LIPOPOLYSACCHARIDE BIOSYNTHESIS PROTEIN PA4999-RELATED"/>
    <property type="match status" value="1"/>
</dbReference>
<evidence type="ECO:0000256" key="2">
    <source>
        <dbReference type="ARBA" id="ARBA00022692"/>
    </source>
</evidence>
<dbReference type="Proteomes" id="UP001597476">
    <property type="component" value="Unassembled WGS sequence"/>
</dbReference>
<keyword evidence="4 5" id="KW-0472">Membrane</keyword>
<gene>
    <name evidence="7" type="ORF">ACFSR8_07030</name>
</gene>
<feature type="transmembrane region" description="Helical" evidence="5">
    <location>
        <begin position="356"/>
        <end position="372"/>
    </location>
</feature>
<keyword evidence="2 5" id="KW-0812">Transmembrane</keyword>
<feature type="domain" description="O-antigen ligase-related" evidence="6">
    <location>
        <begin position="184"/>
        <end position="341"/>
    </location>
</feature>
<feature type="transmembrane region" description="Helical" evidence="5">
    <location>
        <begin position="156"/>
        <end position="174"/>
    </location>
</feature>
<dbReference type="PANTHER" id="PTHR37422">
    <property type="entry name" value="TEICHURONIC ACID BIOSYNTHESIS PROTEIN TUAE"/>
    <property type="match status" value="1"/>
</dbReference>
<comment type="subcellular location">
    <subcellularLocation>
        <location evidence="1">Membrane</location>
        <topology evidence="1">Multi-pass membrane protein</topology>
    </subcellularLocation>
</comment>
<evidence type="ECO:0000313" key="7">
    <source>
        <dbReference type="EMBL" id="MFD2725963.1"/>
    </source>
</evidence>
<comment type="caution">
    <text evidence="7">The sequence shown here is derived from an EMBL/GenBank/DDBJ whole genome shotgun (WGS) entry which is preliminary data.</text>
</comment>
<evidence type="ECO:0000256" key="5">
    <source>
        <dbReference type="SAM" id="Phobius"/>
    </source>
</evidence>
<evidence type="ECO:0000259" key="6">
    <source>
        <dbReference type="Pfam" id="PF04932"/>
    </source>
</evidence>
<keyword evidence="8" id="KW-1185">Reference proteome</keyword>
<feature type="transmembrane region" description="Helical" evidence="5">
    <location>
        <begin position="88"/>
        <end position="106"/>
    </location>
</feature>
<feature type="transmembrane region" description="Helical" evidence="5">
    <location>
        <begin position="324"/>
        <end position="344"/>
    </location>
</feature>
<sequence length="400" mass="45341">MKYILGILLILFASYADIFLHRIHIIPVSPSSGPIPIFLGLFLLNYSIKDFSNTFKSHTFKFLVFIFIVSVVYSAFSDAPMDVISTEIGLNVITIILYCFALHFFTVENKKTVLFVMASALCVLGGSLLYDFFIGLPEYNKNLSEAVRKGGFGENPNQAASGIKFLSLAVLALINKNKTWLYITVTFMLVTVFLTLSRSGMASVILILVIGTMNSWSSEFLIKPRTFFLNSIKLTLLLIVFFMSLITFSEVIRESSPELSRGAAGERMDMFLGKSKVTIDEGGAAGGRALLLFKYWDDFQKNPIGYGTGYTSDRRYNFLDTHNYFLFLAVNFGFITLLVYLFYLGYGMKLSLDSPQFYYLIFLVLIVFEGFIANNIWYTRTLLICLAFFDSLIYKKKLYD</sequence>
<feature type="transmembrane region" description="Helical" evidence="5">
    <location>
        <begin position="113"/>
        <end position="136"/>
    </location>
</feature>
<dbReference type="InterPro" id="IPR051533">
    <property type="entry name" value="WaaL-like"/>
</dbReference>
<dbReference type="InterPro" id="IPR007016">
    <property type="entry name" value="O-antigen_ligase-rel_domated"/>
</dbReference>
<evidence type="ECO:0000256" key="4">
    <source>
        <dbReference type="ARBA" id="ARBA00023136"/>
    </source>
</evidence>
<dbReference type="RefSeq" id="WP_380290448.1">
    <property type="nucleotide sequence ID" value="NZ_JBHULY010000013.1"/>
</dbReference>
<proteinExistence type="predicted"/>
<evidence type="ECO:0000256" key="1">
    <source>
        <dbReference type="ARBA" id="ARBA00004141"/>
    </source>
</evidence>
<name>A0ABW5TBU6_9FLAO</name>
<dbReference type="EMBL" id="JBHULY010000013">
    <property type="protein sequence ID" value="MFD2725963.1"/>
    <property type="molecule type" value="Genomic_DNA"/>
</dbReference>
<keyword evidence="7" id="KW-0436">Ligase</keyword>
<evidence type="ECO:0000313" key="8">
    <source>
        <dbReference type="Proteomes" id="UP001597476"/>
    </source>
</evidence>
<dbReference type="Pfam" id="PF04932">
    <property type="entry name" value="Wzy_C"/>
    <property type="match status" value="1"/>
</dbReference>
<accession>A0ABW5TBU6</accession>
<feature type="transmembrane region" description="Helical" evidence="5">
    <location>
        <begin position="60"/>
        <end position="76"/>
    </location>
</feature>
<keyword evidence="3 5" id="KW-1133">Transmembrane helix</keyword>
<reference evidence="8" key="1">
    <citation type="journal article" date="2019" name="Int. J. Syst. Evol. Microbiol.">
        <title>The Global Catalogue of Microorganisms (GCM) 10K type strain sequencing project: providing services to taxonomists for standard genome sequencing and annotation.</title>
        <authorList>
            <consortium name="The Broad Institute Genomics Platform"/>
            <consortium name="The Broad Institute Genome Sequencing Center for Infectious Disease"/>
            <person name="Wu L."/>
            <person name="Ma J."/>
        </authorList>
    </citation>
    <scope>NUCLEOTIDE SEQUENCE [LARGE SCALE GENOMIC DNA]</scope>
    <source>
        <strain evidence="8">KCTC 42398</strain>
    </source>
</reference>
<organism evidence="7 8">
    <name type="scientific">Hyunsoonleella rubra</name>
    <dbReference type="NCBI Taxonomy" id="1737062"/>
    <lineage>
        <taxon>Bacteria</taxon>
        <taxon>Pseudomonadati</taxon>
        <taxon>Bacteroidota</taxon>
        <taxon>Flavobacteriia</taxon>
        <taxon>Flavobacteriales</taxon>
        <taxon>Flavobacteriaceae</taxon>
    </lineage>
</organism>
<dbReference type="GO" id="GO:0016874">
    <property type="term" value="F:ligase activity"/>
    <property type="evidence" value="ECO:0007669"/>
    <property type="project" value="UniProtKB-KW"/>
</dbReference>
<protein>
    <submittedName>
        <fullName evidence="7">O-antigen ligase family protein</fullName>
    </submittedName>
</protein>
<feature type="transmembrane region" description="Helical" evidence="5">
    <location>
        <begin position="234"/>
        <end position="252"/>
    </location>
</feature>
<feature type="transmembrane region" description="Helical" evidence="5">
    <location>
        <begin position="32"/>
        <end position="48"/>
    </location>
</feature>